<dbReference type="RefSeq" id="WP_151152901.1">
    <property type="nucleotide sequence ID" value="NZ_VZPQ01000406.1"/>
</dbReference>
<dbReference type="Pfam" id="PF08787">
    <property type="entry name" value="Alginate_lyase2"/>
    <property type="match status" value="1"/>
</dbReference>
<name>A0A6H9RUC0_9PSED</name>
<dbReference type="Proteomes" id="UP000423257">
    <property type="component" value="Unassembled WGS sequence"/>
</dbReference>
<dbReference type="InterPro" id="IPR013320">
    <property type="entry name" value="ConA-like_dom_sf"/>
</dbReference>
<organism evidence="2 3">
    <name type="scientific">Pseudomonas palleroniana</name>
    <dbReference type="NCBI Taxonomy" id="191390"/>
    <lineage>
        <taxon>Bacteria</taxon>
        <taxon>Pseudomonadati</taxon>
        <taxon>Pseudomonadota</taxon>
        <taxon>Gammaproteobacteria</taxon>
        <taxon>Pseudomonadales</taxon>
        <taxon>Pseudomonadaceae</taxon>
        <taxon>Pseudomonas</taxon>
    </lineage>
</organism>
<sequence>MIDLSTWNLSIPEGSPPATIETSQLVQGFQDQYFHSDSGTVFFWAPVTGATTTNAIYPRSELRETYSNGTLRNWLYPAA</sequence>
<dbReference type="Gene3D" id="2.60.120.200">
    <property type="match status" value="1"/>
</dbReference>
<gene>
    <name evidence="2" type="ORF">F7R03_30085</name>
</gene>
<protein>
    <submittedName>
        <fullName evidence="2">Polysaccharide lyase family 7 protein</fullName>
    </submittedName>
</protein>
<dbReference type="InterPro" id="IPR014895">
    <property type="entry name" value="Alginate_lyase_2"/>
</dbReference>
<evidence type="ECO:0000313" key="2">
    <source>
        <dbReference type="EMBL" id="KAB0545817.1"/>
    </source>
</evidence>
<keyword evidence="2" id="KW-0456">Lyase</keyword>
<dbReference type="AlphaFoldDB" id="A0A6H9RUC0"/>
<reference evidence="2 3" key="1">
    <citation type="submission" date="2019-09" db="EMBL/GenBank/DDBJ databases">
        <title>Draft genome sequences of 48 bacterial type strains from the CCUG.</title>
        <authorList>
            <person name="Tunovic T."/>
            <person name="Pineiro-Iglesias B."/>
            <person name="Unosson C."/>
            <person name="Inganas E."/>
            <person name="Ohlen M."/>
            <person name="Cardew S."/>
            <person name="Jensie-Markopoulos S."/>
            <person name="Salva-Serra F."/>
            <person name="Jaen-Luchoro D."/>
            <person name="Karlsson R."/>
            <person name="Svensson-Stadler L."/>
            <person name="Chun J."/>
            <person name="Moore E."/>
        </authorList>
    </citation>
    <scope>NUCLEOTIDE SEQUENCE [LARGE SCALE GENOMIC DNA]</scope>
    <source>
        <strain evidence="2 3">CCUG 51524</strain>
    </source>
</reference>
<dbReference type="EMBL" id="VZPQ01000406">
    <property type="protein sequence ID" value="KAB0545817.1"/>
    <property type="molecule type" value="Genomic_DNA"/>
</dbReference>
<proteinExistence type="predicted"/>
<dbReference type="GO" id="GO:0016829">
    <property type="term" value="F:lyase activity"/>
    <property type="evidence" value="ECO:0007669"/>
    <property type="project" value="UniProtKB-KW"/>
</dbReference>
<dbReference type="SUPFAM" id="SSF49899">
    <property type="entry name" value="Concanavalin A-like lectins/glucanases"/>
    <property type="match status" value="1"/>
</dbReference>
<evidence type="ECO:0000313" key="3">
    <source>
        <dbReference type="Proteomes" id="UP000423257"/>
    </source>
</evidence>
<accession>A0A6H9RUC0</accession>
<evidence type="ECO:0000259" key="1">
    <source>
        <dbReference type="Pfam" id="PF08787"/>
    </source>
</evidence>
<feature type="domain" description="Alginate lyase 2" evidence="1">
    <location>
        <begin position="2"/>
        <end position="76"/>
    </location>
</feature>
<comment type="caution">
    <text evidence="2">The sequence shown here is derived from an EMBL/GenBank/DDBJ whole genome shotgun (WGS) entry which is preliminary data.</text>
</comment>
<feature type="non-terminal residue" evidence="2">
    <location>
        <position position="79"/>
    </location>
</feature>